<dbReference type="InterPro" id="IPR043502">
    <property type="entry name" value="DNA/RNA_pol_sf"/>
</dbReference>
<proteinExistence type="predicted"/>
<feature type="region of interest" description="Disordered" evidence="1">
    <location>
        <begin position="459"/>
        <end position="572"/>
    </location>
</feature>
<comment type="caution">
    <text evidence="2">The sequence shown here is derived from an EMBL/GenBank/DDBJ whole genome shotgun (WGS) entry which is preliminary data.</text>
</comment>
<evidence type="ECO:0000313" key="2">
    <source>
        <dbReference type="EMBL" id="KAF4755701.1"/>
    </source>
</evidence>
<feature type="compositionally biased region" description="Low complexity" evidence="1">
    <location>
        <begin position="499"/>
        <end position="515"/>
    </location>
</feature>
<protein>
    <submittedName>
        <fullName evidence="2">Uncharacterized protein</fullName>
    </submittedName>
</protein>
<feature type="region of interest" description="Disordered" evidence="1">
    <location>
        <begin position="1"/>
        <end position="28"/>
    </location>
</feature>
<feature type="region of interest" description="Disordered" evidence="1">
    <location>
        <begin position="357"/>
        <end position="444"/>
    </location>
</feature>
<dbReference type="AlphaFoldDB" id="A0A7J6UEY4"/>
<name>A0A7J6UEY4_PEROL</name>
<feature type="compositionally biased region" description="Basic and acidic residues" evidence="1">
    <location>
        <begin position="429"/>
        <end position="444"/>
    </location>
</feature>
<gene>
    <name evidence="2" type="ORF">FOZ62_023307</name>
</gene>
<accession>A0A7J6UEY4</accession>
<dbReference type="Gene3D" id="3.10.10.10">
    <property type="entry name" value="HIV Type 1 Reverse Transcriptase, subunit A, domain 1"/>
    <property type="match status" value="1"/>
</dbReference>
<dbReference type="SUPFAM" id="SSF56672">
    <property type="entry name" value="DNA/RNA polymerases"/>
    <property type="match status" value="1"/>
</dbReference>
<sequence>MTSPTSSDDDHGRTGLTPPPIPSRPSASELYEQNQLLRRQLESLEARLASVNNLERRASTTSAEHLTASTRSSCRRASSLVMTITNTSQGLVDPLETALACLNFGVADIYYDTRFAWYAYSLSQLYAKVIPHAQCSRFGTLKGTKFRTALRRFTVSLEQQGLPDQLVVALTLMSLCDSAAAAGRAISAQDAIRRYLLTNSDGVAELLHSVKDKPITALAYDGTEYDLSASPGVSRLTLASDSWADLLECVLHNINHMEGTDISIDECRRDWEECRQQEQERVSDFLHREEASWRALCEARSFHSLTNLTDYDRLCGIMSRVKPIIRDKLTLWMRKHEVSTSQVQFTEVREKMLKVEKQQDSRYPWEQSAQVPTLSPVDKANADTVAEPSESSPRRSRRSRSSRRRGQKNKTSNAEDNRATSAPATRPDGCSRADDDHHTSEDLRSCPYCKRSTRTHAPEACWFKPGGNGPPISKDLFKGRADGSVGSGSRGNPLPAPPVTQGSATSSTTSGVTVGDLPADSASSKDKRVTRTTTGKLPPPVQRFGQQADEQPQTFMVSPTGDPRPIQGDSQDDSADAEVVKKFIHFSAWVPGHGPWKLFVVPDVTQLPVDYILLGLNTMSGMDTVVNIPPHPQRPSLLFRAINVQVTAVYDVANLKASREPNVSPTVDLSQSTATFLSWIESASVEDIGNKVKANLRRFKWRPAEVNFLREDPIIHQKPFRLRNDKIDALEEKLSAMVAAGVLHEVPYSPTDHISNCFVIKKTSGKFRLVTTTTTLKTFMAACSVLSHGTRRLEKSSMLSWTQKMRSTIFH</sequence>
<organism evidence="2 3">
    <name type="scientific">Perkinsus olseni</name>
    <name type="common">Perkinsus atlanticus</name>
    <dbReference type="NCBI Taxonomy" id="32597"/>
    <lineage>
        <taxon>Eukaryota</taxon>
        <taxon>Sar</taxon>
        <taxon>Alveolata</taxon>
        <taxon>Perkinsozoa</taxon>
        <taxon>Perkinsea</taxon>
        <taxon>Perkinsida</taxon>
        <taxon>Perkinsidae</taxon>
        <taxon>Perkinsus</taxon>
    </lineage>
</organism>
<feature type="compositionally biased region" description="Polar residues" evidence="1">
    <location>
        <begin position="544"/>
        <end position="557"/>
    </location>
</feature>
<dbReference type="EMBL" id="JABANM010000582">
    <property type="protein sequence ID" value="KAF4755701.1"/>
    <property type="molecule type" value="Genomic_DNA"/>
</dbReference>
<dbReference type="Proteomes" id="UP000574390">
    <property type="component" value="Unassembled WGS sequence"/>
</dbReference>
<reference evidence="2 3" key="1">
    <citation type="submission" date="2020-04" db="EMBL/GenBank/DDBJ databases">
        <title>Perkinsus olseni comparative genomics.</title>
        <authorList>
            <person name="Bogema D.R."/>
        </authorList>
    </citation>
    <scope>NUCLEOTIDE SEQUENCE [LARGE SCALE GENOMIC DNA]</scope>
    <source>
        <strain evidence="2">ATCC PRA-205</strain>
    </source>
</reference>
<evidence type="ECO:0000313" key="3">
    <source>
        <dbReference type="Proteomes" id="UP000574390"/>
    </source>
</evidence>
<evidence type="ECO:0000256" key="1">
    <source>
        <dbReference type="SAM" id="MobiDB-lite"/>
    </source>
</evidence>
<feature type="compositionally biased region" description="Basic residues" evidence="1">
    <location>
        <begin position="394"/>
        <end position="408"/>
    </location>
</feature>